<dbReference type="PROSITE" id="PS51257">
    <property type="entry name" value="PROKAR_LIPOPROTEIN"/>
    <property type="match status" value="1"/>
</dbReference>
<feature type="region of interest" description="Disordered" evidence="1">
    <location>
        <begin position="26"/>
        <end position="49"/>
    </location>
</feature>
<name>A0A5C8NEH1_9ACTN</name>
<dbReference type="Proteomes" id="UP000321571">
    <property type="component" value="Unassembled WGS sequence"/>
</dbReference>
<organism evidence="2 3">
    <name type="scientific">Aeromicrobium terrae</name>
    <dbReference type="NCBI Taxonomy" id="2498846"/>
    <lineage>
        <taxon>Bacteria</taxon>
        <taxon>Bacillati</taxon>
        <taxon>Actinomycetota</taxon>
        <taxon>Actinomycetes</taxon>
        <taxon>Propionibacteriales</taxon>
        <taxon>Nocardioidaceae</taxon>
        <taxon>Aeromicrobium</taxon>
    </lineage>
</organism>
<reference evidence="2 3" key="1">
    <citation type="submission" date="2019-06" db="EMBL/GenBank/DDBJ databases">
        <title>Aeromicrobium sp. nov., isolated from a maize field.</title>
        <authorList>
            <person name="Lin S.-Y."/>
            <person name="Tsai C.-F."/>
            <person name="Young C.-C."/>
        </authorList>
    </citation>
    <scope>NUCLEOTIDE SEQUENCE [LARGE SCALE GENOMIC DNA]</scope>
    <source>
        <strain evidence="2 3">CC-CFT486</strain>
    </source>
</reference>
<keyword evidence="3" id="KW-1185">Reference proteome</keyword>
<comment type="caution">
    <text evidence="2">The sequence shown here is derived from an EMBL/GenBank/DDBJ whole genome shotgun (WGS) entry which is preliminary data.</text>
</comment>
<accession>A0A5C8NEH1</accession>
<dbReference type="EMBL" id="VDUX01000007">
    <property type="protein sequence ID" value="TXL57411.1"/>
    <property type="molecule type" value="Genomic_DNA"/>
</dbReference>
<feature type="region of interest" description="Disordered" evidence="1">
    <location>
        <begin position="111"/>
        <end position="130"/>
    </location>
</feature>
<evidence type="ECO:0000313" key="3">
    <source>
        <dbReference type="Proteomes" id="UP000321571"/>
    </source>
</evidence>
<gene>
    <name evidence="2" type="ORF">FHP06_13600</name>
</gene>
<dbReference type="RefSeq" id="WP_147687344.1">
    <property type="nucleotide sequence ID" value="NZ_VDUX01000007.1"/>
</dbReference>
<evidence type="ECO:0000313" key="2">
    <source>
        <dbReference type="EMBL" id="TXL57411.1"/>
    </source>
</evidence>
<evidence type="ECO:0000256" key="1">
    <source>
        <dbReference type="SAM" id="MobiDB-lite"/>
    </source>
</evidence>
<proteinExistence type="predicted"/>
<sequence>MTDPRRARWLAAVLLTLAVVSGCTSESFPKETLGSPSPSPRADAEQRERALAELAAKTEERAKELGTRSRVESAALARFGDLEANADLRTHPGPDGMICVEMASAEPRHVVVDPEDLSVTEPVSGLCPTD</sequence>
<protein>
    <submittedName>
        <fullName evidence="2">Uncharacterized protein</fullName>
    </submittedName>
</protein>
<dbReference type="AlphaFoldDB" id="A0A5C8NEH1"/>